<dbReference type="InterPro" id="IPR013022">
    <property type="entry name" value="Xyl_isomerase-like_TIM-brl"/>
</dbReference>
<dbReference type="InterPro" id="IPR050312">
    <property type="entry name" value="IolE/XylAMocC-like"/>
</dbReference>
<evidence type="ECO:0000259" key="1">
    <source>
        <dbReference type="Pfam" id="PF01261"/>
    </source>
</evidence>
<gene>
    <name evidence="2" type="ORF">ACFQMJ_23840</name>
</gene>
<sequence>MKYSFVSFSCPDADLSTLLAMASEFGYDGAEIRSGAGHRHGIELGLSPEAIADIRQRFAASGVFPICLSVSCHYSDSATLASNLEETRSYLRLAGALGFPLLRVFCGVLPEGSDRSRVREQIAASLSELAPLAAESNVVLAVETHDDWSDPREMASVLSAVNHPAVGVVWDVMHTLRGGKTSMEEAYRILKPWLRHVHIHDGLLDPSRLAFRPIGQGEIDHRPVVRLLANDRYEGFLSGEWLDWEDPEVHLPRELSAMRQYEREL</sequence>
<feature type="domain" description="Xylose isomerase-like TIM barrel" evidence="1">
    <location>
        <begin position="20"/>
        <end position="256"/>
    </location>
</feature>
<dbReference type="SUPFAM" id="SSF51658">
    <property type="entry name" value="Xylose isomerase-like"/>
    <property type="match status" value="1"/>
</dbReference>
<proteinExistence type="predicted"/>
<dbReference type="InterPro" id="IPR036237">
    <property type="entry name" value="Xyl_isomerase-like_sf"/>
</dbReference>
<reference evidence="3" key="1">
    <citation type="journal article" date="2019" name="Int. J. Syst. Evol. Microbiol.">
        <title>The Global Catalogue of Microorganisms (GCM) 10K type strain sequencing project: providing services to taxonomists for standard genome sequencing and annotation.</title>
        <authorList>
            <consortium name="The Broad Institute Genomics Platform"/>
            <consortium name="The Broad Institute Genome Sequencing Center for Infectious Disease"/>
            <person name="Wu L."/>
            <person name="Ma J."/>
        </authorList>
    </citation>
    <scope>NUCLEOTIDE SEQUENCE [LARGE SCALE GENOMIC DNA]</scope>
    <source>
        <strain evidence="3">KCTC 12907</strain>
    </source>
</reference>
<accession>A0ABW2FEI3</accession>
<dbReference type="GO" id="GO:0016853">
    <property type="term" value="F:isomerase activity"/>
    <property type="evidence" value="ECO:0007669"/>
    <property type="project" value="UniProtKB-KW"/>
</dbReference>
<evidence type="ECO:0000313" key="3">
    <source>
        <dbReference type="Proteomes" id="UP001596378"/>
    </source>
</evidence>
<dbReference type="Pfam" id="PF01261">
    <property type="entry name" value="AP_endonuc_2"/>
    <property type="match status" value="1"/>
</dbReference>
<protein>
    <submittedName>
        <fullName evidence="2">Sugar phosphate isomerase/epimerase family protein</fullName>
    </submittedName>
</protein>
<keyword evidence="3" id="KW-1185">Reference proteome</keyword>
<keyword evidence="2" id="KW-0413">Isomerase</keyword>
<dbReference type="EMBL" id="JBHTAI010000017">
    <property type="protein sequence ID" value="MFC7151581.1"/>
    <property type="molecule type" value="Genomic_DNA"/>
</dbReference>
<dbReference type="Gene3D" id="3.20.20.150">
    <property type="entry name" value="Divalent-metal-dependent TIM barrel enzymes"/>
    <property type="match status" value="1"/>
</dbReference>
<comment type="caution">
    <text evidence="2">The sequence shown here is derived from an EMBL/GenBank/DDBJ whole genome shotgun (WGS) entry which is preliminary data.</text>
</comment>
<dbReference type="RefSeq" id="WP_378050805.1">
    <property type="nucleotide sequence ID" value="NZ_JBHMDN010000029.1"/>
</dbReference>
<organism evidence="2 3">
    <name type="scientific">Cohnella cellulosilytica</name>
    <dbReference type="NCBI Taxonomy" id="986710"/>
    <lineage>
        <taxon>Bacteria</taxon>
        <taxon>Bacillati</taxon>
        <taxon>Bacillota</taxon>
        <taxon>Bacilli</taxon>
        <taxon>Bacillales</taxon>
        <taxon>Paenibacillaceae</taxon>
        <taxon>Cohnella</taxon>
    </lineage>
</organism>
<dbReference type="PANTHER" id="PTHR12110">
    <property type="entry name" value="HYDROXYPYRUVATE ISOMERASE"/>
    <property type="match status" value="1"/>
</dbReference>
<dbReference type="PANTHER" id="PTHR12110:SF53">
    <property type="entry name" value="BLR5974 PROTEIN"/>
    <property type="match status" value="1"/>
</dbReference>
<evidence type="ECO:0000313" key="2">
    <source>
        <dbReference type="EMBL" id="MFC7151581.1"/>
    </source>
</evidence>
<name>A0ABW2FEI3_9BACL</name>
<dbReference type="Proteomes" id="UP001596378">
    <property type="component" value="Unassembled WGS sequence"/>
</dbReference>